<gene>
    <name evidence="2" type="ORF">MSPICULIGERA_LOCUS22727</name>
</gene>
<accession>A0AA36DCC7</accession>
<sequence length="127" mass="14734">MKFLEKRRNRQFLQYSAASLLFAVVIYFFAASTTGQSTGVALKEWLKTFLVWLDQLVFFALVAATATFFYYKTVPVPAPRRFDTTLKKLAPGEKVYPVLQSTFHEPPPPFVEREPTETEYGYRMKFT</sequence>
<evidence type="ECO:0000313" key="3">
    <source>
        <dbReference type="Proteomes" id="UP001177023"/>
    </source>
</evidence>
<reference evidence="2" key="1">
    <citation type="submission" date="2023-06" db="EMBL/GenBank/DDBJ databases">
        <authorList>
            <person name="Delattre M."/>
        </authorList>
    </citation>
    <scope>NUCLEOTIDE SEQUENCE</scope>
    <source>
        <strain evidence="2">AF72</strain>
    </source>
</reference>
<dbReference type="Proteomes" id="UP001177023">
    <property type="component" value="Unassembled WGS sequence"/>
</dbReference>
<dbReference type="EMBL" id="CATQJA010002699">
    <property type="protein sequence ID" value="CAJ0584682.1"/>
    <property type="molecule type" value="Genomic_DNA"/>
</dbReference>
<feature type="non-terminal residue" evidence="2">
    <location>
        <position position="127"/>
    </location>
</feature>
<keyword evidence="1" id="KW-1133">Transmembrane helix</keyword>
<feature type="transmembrane region" description="Helical" evidence="1">
    <location>
        <begin position="50"/>
        <end position="71"/>
    </location>
</feature>
<protein>
    <submittedName>
        <fullName evidence="2">Uncharacterized protein</fullName>
    </submittedName>
</protein>
<keyword evidence="1" id="KW-0812">Transmembrane</keyword>
<dbReference type="AlphaFoldDB" id="A0AA36DCC7"/>
<proteinExistence type="predicted"/>
<name>A0AA36DCC7_9BILA</name>
<keyword evidence="3" id="KW-1185">Reference proteome</keyword>
<evidence type="ECO:0000313" key="2">
    <source>
        <dbReference type="EMBL" id="CAJ0584682.1"/>
    </source>
</evidence>
<feature type="transmembrane region" description="Helical" evidence="1">
    <location>
        <begin position="12"/>
        <end position="30"/>
    </location>
</feature>
<organism evidence="2 3">
    <name type="scientific">Mesorhabditis spiculigera</name>
    <dbReference type="NCBI Taxonomy" id="96644"/>
    <lineage>
        <taxon>Eukaryota</taxon>
        <taxon>Metazoa</taxon>
        <taxon>Ecdysozoa</taxon>
        <taxon>Nematoda</taxon>
        <taxon>Chromadorea</taxon>
        <taxon>Rhabditida</taxon>
        <taxon>Rhabditina</taxon>
        <taxon>Rhabditomorpha</taxon>
        <taxon>Rhabditoidea</taxon>
        <taxon>Rhabditidae</taxon>
        <taxon>Mesorhabditinae</taxon>
        <taxon>Mesorhabditis</taxon>
    </lineage>
</organism>
<evidence type="ECO:0000256" key="1">
    <source>
        <dbReference type="SAM" id="Phobius"/>
    </source>
</evidence>
<keyword evidence="1" id="KW-0472">Membrane</keyword>
<comment type="caution">
    <text evidence="2">The sequence shown here is derived from an EMBL/GenBank/DDBJ whole genome shotgun (WGS) entry which is preliminary data.</text>
</comment>